<dbReference type="PROSITE" id="PS50059">
    <property type="entry name" value="FKBP_PPIASE"/>
    <property type="match status" value="1"/>
</dbReference>
<dbReference type="Proteomes" id="UP000008672">
    <property type="component" value="Unassembled WGS sequence"/>
</dbReference>
<dbReference type="Bgee" id="ENSLACG00000006472">
    <property type="expression patterns" value="Expressed in pelvic fin and 6 other cell types or tissues"/>
</dbReference>
<evidence type="ECO:0000256" key="1">
    <source>
        <dbReference type="ARBA" id="ARBA00022737"/>
    </source>
</evidence>
<dbReference type="GO" id="GO:0005829">
    <property type="term" value="C:cytosol"/>
    <property type="evidence" value="ECO:0007669"/>
    <property type="project" value="TreeGrafter"/>
</dbReference>
<dbReference type="GO" id="GO:0005740">
    <property type="term" value="C:mitochondrial envelope"/>
    <property type="evidence" value="ECO:0007669"/>
    <property type="project" value="TreeGrafter"/>
</dbReference>
<reference evidence="8" key="2">
    <citation type="submission" date="2025-08" db="UniProtKB">
        <authorList>
            <consortium name="Ensembl"/>
        </authorList>
    </citation>
    <scope>IDENTIFICATION</scope>
</reference>
<evidence type="ECO:0000256" key="6">
    <source>
        <dbReference type="SAM" id="Phobius"/>
    </source>
</evidence>
<dbReference type="InterPro" id="IPR046357">
    <property type="entry name" value="PPIase_dom_sf"/>
</dbReference>
<dbReference type="GO" id="GO:0044183">
    <property type="term" value="F:protein folding chaperone"/>
    <property type="evidence" value="ECO:0007669"/>
    <property type="project" value="TreeGrafter"/>
</dbReference>
<dbReference type="PROSITE" id="PS50005">
    <property type="entry name" value="TPR"/>
    <property type="match status" value="1"/>
</dbReference>
<evidence type="ECO:0000313" key="8">
    <source>
        <dbReference type="Ensembl" id="ENSLACP00000007299.1"/>
    </source>
</evidence>
<dbReference type="EMBL" id="AFYH01212474">
    <property type="status" value="NOT_ANNOTATED_CDS"/>
    <property type="molecule type" value="Genomic_DNA"/>
</dbReference>
<dbReference type="EMBL" id="AFYH01212476">
    <property type="status" value="NOT_ANNOTATED_CDS"/>
    <property type="molecule type" value="Genomic_DNA"/>
</dbReference>
<evidence type="ECO:0000313" key="9">
    <source>
        <dbReference type="Proteomes" id="UP000008672"/>
    </source>
</evidence>
<dbReference type="InterPro" id="IPR019734">
    <property type="entry name" value="TPR_rpt"/>
</dbReference>
<dbReference type="InterPro" id="IPR011990">
    <property type="entry name" value="TPR-like_helical_dom_sf"/>
</dbReference>
<feature type="compositionally biased region" description="Acidic residues" evidence="5">
    <location>
        <begin position="44"/>
        <end position="59"/>
    </location>
</feature>
<dbReference type="InterPro" id="IPR050754">
    <property type="entry name" value="FKBP4/5/8-like"/>
</dbReference>
<dbReference type="Pfam" id="PF13432">
    <property type="entry name" value="TPR_16"/>
    <property type="match status" value="1"/>
</dbReference>
<feature type="repeat" description="TPR" evidence="4">
    <location>
        <begin position="308"/>
        <end position="341"/>
    </location>
</feature>
<feature type="domain" description="PPIase FKBP-type" evidence="7">
    <location>
        <begin position="121"/>
        <end position="206"/>
    </location>
</feature>
<dbReference type="HOGENOM" id="CLU_013615_1_3_1"/>
<dbReference type="InterPro" id="IPR001179">
    <property type="entry name" value="PPIase_FKBP_dom"/>
</dbReference>
<dbReference type="SUPFAM" id="SSF48452">
    <property type="entry name" value="TPR-like"/>
    <property type="match status" value="1"/>
</dbReference>
<keyword evidence="6" id="KW-0472">Membrane</keyword>
<reference evidence="8" key="3">
    <citation type="submission" date="2025-09" db="UniProtKB">
        <authorList>
            <consortium name="Ensembl"/>
        </authorList>
    </citation>
    <scope>IDENTIFICATION</scope>
</reference>
<reference evidence="9" key="1">
    <citation type="submission" date="2011-08" db="EMBL/GenBank/DDBJ databases">
        <title>The draft genome of Latimeria chalumnae.</title>
        <authorList>
            <person name="Di Palma F."/>
            <person name="Alfoldi J."/>
            <person name="Johnson J."/>
            <person name="Berlin A."/>
            <person name="Gnerre S."/>
            <person name="Jaffe D."/>
            <person name="MacCallum I."/>
            <person name="Young S."/>
            <person name="Walker B.J."/>
            <person name="Lander E."/>
            <person name="Lindblad-Toh K."/>
        </authorList>
    </citation>
    <scope>NUCLEOTIDE SEQUENCE [LARGE SCALE GENOMIC DNA]</scope>
    <source>
        <strain evidence="9">Wild caught</strain>
    </source>
</reference>
<keyword evidence="2 4" id="KW-0802">TPR repeat</keyword>
<dbReference type="Gene3D" id="1.25.40.10">
    <property type="entry name" value="Tetratricopeptide repeat domain"/>
    <property type="match status" value="1"/>
</dbReference>
<keyword evidence="9" id="KW-1185">Reference proteome</keyword>
<evidence type="ECO:0000259" key="7">
    <source>
        <dbReference type="PROSITE" id="PS50059"/>
    </source>
</evidence>
<dbReference type="GO" id="GO:0012505">
    <property type="term" value="C:endomembrane system"/>
    <property type="evidence" value="ECO:0007669"/>
    <property type="project" value="TreeGrafter"/>
</dbReference>
<evidence type="ECO:0000256" key="4">
    <source>
        <dbReference type="PROSITE-ProRule" id="PRU00339"/>
    </source>
</evidence>
<dbReference type="EMBL" id="AFYH01212473">
    <property type="status" value="NOT_ANNOTATED_CDS"/>
    <property type="molecule type" value="Genomic_DNA"/>
</dbReference>
<keyword evidence="6" id="KW-0812">Transmembrane</keyword>
<dbReference type="SUPFAM" id="SSF54534">
    <property type="entry name" value="FKBP-like"/>
    <property type="match status" value="1"/>
</dbReference>
<sequence length="417" mass="45186">PEKTDPGIQNVLSDGASGDLGTKKSDPAASIENQSKGRVSLLDSGEDFEMLSDDDDDLSDLPPLENAGTAKSEKEGDKSKAQKGKAAVESTGEWLEVLGNGLLKKKVLVAGEGEDSCPRKGQVVTIHLKTILADGTVVEEEPNLTFTLGVGDVFQALDLSVQLMETKEKSLIFSDARYAYGSQGSKNPEIPPDSSLNLEVELLDVQDGPDLELLPGKGKIKLANQKRERGNYYYQRADYVFAISSYDLAINVTDSSSKVDVTPEEEAELLDVKVKCLNNLAASQLKLEHYEAALKSCNSVLEYQPENVKALFRKGKVLALQGEYSEAISILKKALKLEPSNKTIHAELSRLAKKHTEQKNEETALYKKMLGTSSSSSNSVQKPKPKTSWTIPWKWLFGATAVAIGGVALSVVIAART</sequence>
<keyword evidence="1" id="KW-0677">Repeat</keyword>
<accession>H3ACC8</accession>
<feature type="region of interest" description="Disordered" evidence="5">
    <location>
        <begin position="1"/>
        <end position="86"/>
    </location>
</feature>
<evidence type="ECO:0000256" key="5">
    <source>
        <dbReference type="SAM" id="MobiDB-lite"/>
    </source>
</evidence>
<dbReference type="GO" id="GO:0003755">
    <property type="term" value="F:peptidyl-prolyl cis-trans isomerase activity"/>
    <property type="evidence" value="ECO:0007669"/>
    <property type="project" value="UniProtKB-KW"/>
</dbReference>
<evidence type="ECO:0000256" key="2">
    <source>
        <dbReference type="ARBA" id="ARBA00022803"/>
    </source>
</evidence>
<dbReference type="Pfam" id="PF00254">
    <property type="entry name" value="FKBP_C"/>
    <property type="match status" value="1"/>
</dbReference>
<dbReference type="FunFam" id="1.25.40.10:FF:000113">
    <property type="entry name" value="Peptidylprolyl isomerase"/>
    <property type="match status" value="1"/>
</dbReference>
<gene>
    <name evidence="8" type="primary">FKBP8</name>
</gene>
<dbReference type="PROSITE" id="PS50293">
    <property type="entry name" value="TPR_REGION"/>
    <property type="match status" value="1"/>
</dbReference>
<dbReference type="GeneTree" id="ENSGT00940000156705"/>
<keyword evidence="3" id="KW-0697">Rotamase</keyword>
<protein>
    <recommendedName>
        <fullName evidence="3">peptidylprolyl isomerase</fullName>
        <ecNumber evidence="3">5.2.1.8</ecNumber>
    </recommendedName>
</protein>
<dbReference type="EC" id="5.2.1.8" evidence="3"/>
<dbReference type="AlphaFoldDB" id="H3ACC8"/>
<organism evidence="8 9">
    <name type="scientific">Latimeria chalumnae</name>
    <name type="common">Coelacanth</name>
    <dbReference type="NCBI Taxonomy" id="7897"/>
    <lineage>
        <taxon>Eukaryota</taxon>
        <taxon>Metazoa</taxon>
        <taxon>Chordata</taxon>
        <taxon>Craniata</taxon>
        <taxon>Vertebrata</taxon>
        <taxon>Euteleostomi</taxon>
        <taxon>Coelacanthiformes</taxon>
        <taxon>Coelacanthidae</taxon>
        <taxon>Latimeria</taxon>
    </lineage>
</organism>
<dbReference type="PANTHER" id="PTHR46512">
    <property type="entry name" value="PEPTIDYLPROLYL ISOMERASE"/>
    <property type="match status" value="1"/>
</dbReference>
<evidence type="ECO:0000256" key="3">
    <source>
        <dbReference type="PROSITE-ProRule" id="PRU00277"/>
    </source>
</evidence>
<feature type="transmembrane region" description="Helical" evidence="6">
    <location>
        <begin position="395"/>
        <end position="415"/>
    </location>
</feature>
<dbReference type="EMBL" id="AFYH01212475">
    <property type="status" value="NOT_ANNOTATED_CDS"/>
    <property type="molecule type" value="Genomic_DNA"/>
</dbReference>
<dbReference type="GO" id="GO:0043066">
    <property type="term" value="P:negative regulation of apoptotic process"/>
    <property type="evidence" value="ECO:0007669"/>
    <property type="project" value="TreeGrafter"/>
</dbReference>
<dbReference type="PANTHER" id="PTHR46512:SF3">
    <property type="entry name" value="PEPTIDYL-PROLYL CIS-TRANS ISOMERASE FKBP8"/>
    <property type="match status" value="1"/>
</dbReference>
<dbReference type="Gene3D" id="3.10.50.40">
    <property type="match status" value="1"/>
</dbReference>
<dbReference type="GO" id="GO:0016020">
    <property type="term" value="C:membrane"/>
    <property type="evidence" value="ECO:0007669"/>
    <property type="project" value="TreeGrafter"/>
</dbReference>
<dbReference type="SMART" id="SM00028">
    <property type="entry name" value="TPR"/>
    <property type="match status" value="3"/>
</dbReference>
<dbReference type="Ensembl" id="ENSLACT00000007359.1">
    <property type="protein sequence ID" value="ENSLACP00000007299.1"/>
    <property type="gene ID" value="ENSLACG00000006472.2"/>
</dbReference>
<keyword evidence="6" id="KW-1133">Transmembrane helix</keyword>
<keyword evidence="3" id="KW-0413">Isomerase</keyword>
<feature type="compositionally biased region" description="Basic and acidic residues" evidence="5">
    <location>
        <begin position="71"/>
        <end position="80"/>
    </location>
</feature>
<comment type="catalytic activity">
    <reaction evidence="3">
        <text>[protein]-peptidylproline (omega=180) = [protein]-peptidylproline (omega=0)</text>
        <dbReference type="Rhea" id="RHEA:16237"/>
        <dbReference type="Rhea" id="RHEA-COMP:10747"/>
        <dbReference type="Rhea" id="RHEA-COMP:10748"/>
        <dbReference type="ChEBI" id="CHEBI:83833"/>
        <dbReference type="ChEBI" id="CHEBI:83834"/>
        <dbReference type="EC" id="5.2.1.8"/>
    </reaction>
</comment>
<name>H3ACC8_LATCH</name>
<proteinExistence type="predicted"/>